<dbReference type="AlphaFoldDB" id="V6MB10"/>
<accession>V6MB10</accession>
<protein>
    <submittedName>
        <fullName evidence="1">Uncharacterized protein</fullName>
    </submittedName>
</protein>
<proteinExistence type="predicted"/>
<evidence type="ECO:0000313" key="2">
    <source>
        <dbReference type="Proteomes" id="UP000017973"/>
    </source>
</evidence>
<comment type="caution">
    <text evidence="1">The sequence shown here is derived from an EMBL/GenBank/DDBJ whole genome shotgun (WGS) entry which is preliminary data.</text>
</comment>
<dbReference type="Proteomes" id="UP000017973">
    <property type="component" value="Unassembled WGS sequence"/>
</dbReference>
<dbReference type="HOGENOM" id="CLU_1575506_0_0_9"/>
<dbReference type="EMBL" id="AYJU01000003">
    <property type="protein sequence ID" value="EST55724.1"/>
    <property type="molecule type" value="Genomic_DNA"/>
</dbReference>
<organism evidence="1 2">
    <name type="scientific">Brevibacillus panacihumi W25</name>
    <dbReference type="NCBI Taxonomy" id="1408254"/>
    <lineage>
        <taxon>Bacteria</taxon>
        <taxon>Bacillati</taxon>
        <taxon>Bacillota</taxon>
        <taxon>Bacilli</taxon>
        <taxon>Bacillales</taxon>
        <taxon>Paenibacillaceae</taxon>
        <taxon>Brevibacillus</taxon>
    </lineage>
</organism>
<sequence length="169" mass="18482">MVFGGNLALGNGKHPSVYTPLHEIAQINVSKKLYEMTGQKPELEKSLETGETELFGLLKKKYEADIVLGNEVWEVKPLNGEDPKPQLELCKKIGGLTEGKQLKPISGISVFDQIKMEITFPNKGEAIYGMYIQNDNGTRTTLTTAAAAAIIARGLVKMTPAGRRFSPGY</sequence>
<evidence type="ECO:0000313" key="1">
    <source>
        <dbReference type="EMBL" id="EST55724.1"/>
    </source>
</evidence>
<name>V6MB10_9BACL</name>
<reference evidence="1 2" key="1">
    <citation type="journal article" date="2014" name="Genome Announc.">
        <title>Draft Genome Sequence of Brevibacillus panacihumi Strain W25, a Halotolerant Hydrocarbon-Degrading Bacterium.</title>
        <authorList>
            <person name="Wang X."/>
            <person name="Jin D."/>
            <person name="Zhou L."/>
            <person name="Wu L."/>
            <person name="An W."/>
            <person name="Chen Y."/>
            <person name="Zhao L."/>
        </authorList>
    </citation>
    <scope>NUCLEOTIDE SEQUENCE [LARGE SCALE GENOMIC DNA]</scope>
    <source>
        <strain evidence="1 2">W25</strain>
    </source>
</reference>
<keyword evidence="2" id="KW-1185">Reference proteome</keyword>
<gene>
    <name evidence="1" type="ORF">T458_07760</name>
</gene>